<accession>A0A0A0YVK5</accession>
<evidence type="ECO:0000313" key="3">
    <source>
        <dbReference type="Proteomes" id="UP000030323"/>
    </source>
</evidence>
<dbReference type="SUPFAM" id="SSF58046">
    <property type="entry name" value="Fibritin"/>
    <property type="match status" value="2"/>
</dbReference>
<name>A0A0A0YVK5_9CAUD</name>
<dbReference type="KEGG" id="vg:24721778"/>
<gene>
    <name evidence="2" type="ORF">CPT_Moon179</name>
</gene>
<dbReference type="Gene3D" id="1.20.5.320">
    <property type="entry name" value="6-Phosphogluconate Dehydrogenase, domain 3"/>
    <property type="match status" value="2"/>
</dbReference>
<dbReference type="EMBL" id="KM236240">
    <property type="protein sequence ID" value="AIX12150.1"/>
    <property type="molecule type" value="Genomic_DNA"/>
</dbReference>
<evidence type="ECO:0000313" key="2">
    <source>
        <dbReference type="EMBL" id="AIX12150.1"/>
    </source>
</evidence>
<dbReference type="GeneID" id="24721778"/>
<keyword evidence="3" id="KW-1185">Reference proteome</keyword>
<reference evidence="2 3" key="1">
    <citation type="journal article" date="2015" name="Genome Announc.">
        <title>Complete Genome Sequence of Citrobacter freundii Myophage Moon.</title>
        <authorList>
            <person name="Edwards G.B."/>
            <person name="Luna A.J."/>
            <person name="Hernandez A.C."/>
            <person name="Kuty Everett G.F."/>
        </authorList>
    </citation>
    <scope>NUCLEOTIDE SEQUENCE [LARGE SCALE GENOMIC DNA]</scope>
</reference>
<evidence type="ECO:0000259" key="1">
    <source>
        <dbReference type="Pfam" id="PF07921"/>
    </source>
</evidence>
<proteinExistence type="predicted"/>
<dbReference type="RefSeq" id="YP_009146612.1">
    <property type="nucleotide sequence ID" value="NC_027331.1"/>
</dbReference>
<protein>
    <submittedName>
        <fullName evidence="2">Fibritin neck whiskers</fullName>
    </submittedName>
</protein>
<dbReference type="Gene3D" id="6.20.230.10">
    <property type="match status" value="1"/>
</dbReference>
<dbReference type="Proteomes" id="UP000030323">
    <property type="component" value="Segment"/>
</dbReference>
<organism evidence="2 3">
    <name type="scientific">Citrobacter phage Moon</name>
    <dbReference type="NCBI Taxonomy" id="1540095"/>
    <lineage>
        <taxon>Viruses</taxon>
        <taxon>Duplodnaviria</taxon>
        <taxon>Heunggongvirae</taxon>
        <taxon>Uroviricota</taxon>
        <taxon>Caudoviricetes</taxon>
        <taxon>Pantevenvirales</taxon>
        <taxon>Straboviridae</taxon>
        <taxon>Tevenvirinae</taxon>
        <taxon>Moonvirus</taxon>
        <taxon>Moonvirus moon</taxon>
    </lineage>
</organism>
<dbReference type="PRINTS" id="PR01880">
    <property type="entry name" value="FIBRITIN"/>
</dbReference>
<feature type="domain" description="Fibritin C-terminal" evidence="1">
    <location>
        <begin position="370"/>
        <end position="459"/>
    </location>
</feature>
<dbReference type="Pfam" id="PF07921">
    <property type="entry name" value="Fibritin_C"/>
    <property type="match status" value="1"/>
</dbReference>
<dbReference type="InterPro" id="IPR012473">
    <property type="entry name" value="Fibritin_C"/>
</dbReference>
<sequence>MELKDLPYVNGLPDEGQQRINWIKDGEPLKGASTKYGFDGDLNRGPNQVQSNVVVLDENIRLVATEVVKHTAEIETINSVLAVSGNVDALAQIGKNTQDIKSIELKMTDFKTSVVDLDVRVTKIEKDIGTFNPLVDTLYRPVRDDLLWIKREMGQYPGQDINGQSLQGSIATGMKRRIIDNSTAINRTINRLTTLENQFTNSDVGALSIEVSNLRSEMGPRGSATADSVYTRLSRMNTSVNGLLISMEDVMDSIGLNEGVPSLITLVRKNTTDIATNNNKISGPNGAIPRIESIEQQIGVPSAPTTINGKIKTNTDSIGNLYSIVGGDTSSGLRGQVAWINQVVGIVPEGTQPPQSSLIFRMNSMEQQQSVMNDSIQDIQVEIGNNNEGLKGQVLRLSNQMNGTNPNSPNIETAGVLNTLNKHQTRITQLETTAATYIPEAPRDGKAYVRKDGSWVDLETLLP</sequence>